<gene>
    <name evidence="3" type="ORF">HZZ10_02950</name>
</gene>
<dbReference type="RefSeq" id="WP_179912341.1">
    <property type="nucleotide sequence ID" value="NZ_JACBYE010000004.1"/>
</dbReference>
<feature type="transmembrane region" description="Helical" evidence="1">
    <location>
        <begin position="300"/>
        <end position="317"/>
    </location>
</feature>
<feature type="transmembrane region" description="Helical" evidence="1">
    <location>
        <begin position="98"/>
        <end position="115"/>
    </location>
</feature>
<accession>A0A853EPH9</accession>
<feature type="domain" description="DUF418" evidence="2">
    <location>
        <begin position="227"/>
        <end position="371"/>
    </location>
</feature>
<keyword evidence="1" id="KW-0812">Transmembrane</keyword>
<feature type="transmembrane region" description="Helical" evidence="1">
    <location>
        <begin position="210"/>
        <end position="230"/>
    </location>
</feature>
<dbReference type="PANTHER" id="PTHR30590:SF2">
    <property type="entry name" value="INNER MEMBRANE PROTEIN"/>
    <property type="match status" value="1"/>
</dbReference>
<proteinExistence type="predicted"/>
<evidence type="ECO:0000313" key="3">
    <source>
        <dbReference type="EMBL" id="NYS92489.1"/>
    </source>
</evidence>
<feature type="transmembrane region" description="Helical" evidence="1">
    <location>
        <begin position="144"/>
        <end position="164"/>
    </location>
</feature>
<evidence type="ECO:0000256" key="1">
    <source>
        <dbReference type="SAM" id="Phobius"/>
    </source>
</evidence>
<keyword evidence="4" id="KW-1185">Reference proteome</keyword>
<dbReference type="InterPro" id="IPR007349">
    <property type="entry name" value="DUF418"/>
</dbReference>
<evidence type="ECO:0000313" key="4">
    <source>
        <dbReference type="Proteomes" id="UP000561011"/>
    </source>
</evidence>
<dbReference type="Pfam" id="PF04235">
    <property type="entry name" value="DUF418"/>
    <property type="match status" value="1"/>
</dbReference>
<keyword evidence="1" id="KW-0472">Membrane</keyword>
<feature type="transmembrane region" description="Helical" evidence="1">
    <location>
        <begin position="242"/>
        <end position="261"/>
    </location>
</feature>
<keyword evidence="1" id="KW-1133">Transmembrane helix</keyword>
<comment type="caution">
    <text evidence="3">The sequence shown here is derived from an EMBL/GenBank/DDBJ whole genome shotgun (WGS) entry which is preliminary data.</text>
</comment>
<feature type="transmembrane region" description="Helical" evidence="1">
    <location>
        <begin position="337"/>
        <end position="359"/>
    </location>
</feature>
<name>A0A853EPH9_9MICO</name>
<dbReference type="Proteomes" id="UP000561011">
    <property type="component" value="Unassembled WGS sequence"/>
</dbReference>
<dbReference type="InterPro" id="IPR052529">
    <property type="entry name" value="Bact_Transport_Assoc"/>
</dbReference>
<dbReference type="AlphaFoldDB" id="A0A853EPH9"/>
<protein>
    <submittedName>
        <fullName evidence="3">DUF418 domain-containing protein</fullName>
    </submittedName>
</protein>
<dbReference type="EMBL" id="JACBYE010000004">
    <property type="protein sequence ID" value="NYS92489.1"/>
    <property type="molecule type" value="Genomic_DNA"/>
</dbReference>
<reference evidence="3 4" key="1">
    <citation type="submission" date="2020-07" db="EMBL/GenBank/DDBJ databases">
        <title>MOT database genomes.</title>
        <authorList>
            <person name="Joseph S."/>
            <person name="Aduse-Opoku J."/>
            <person name="Hashim A."/>
            <person name="Wade W."/>
            <person name="Curtis M."/>
        </authorList>
    </citation>
    <scope>NUCLEOTIDE SEQUENCE [LARGE SCALE GENOMIC DNA]</scope>
    <source>
        <strain evidence="3 4">DSM 100099</strain>
    </source>
</reference>
<feature type="transmembrane region" description="Helical" evidence="1">
    <location>
        <begin position="26"/>
        <end position="47"/>
    </location>
</feature>
<dbReference type="PANTHER" id="PTHR30590">
    <property type="entry name" value="INNER MEMBRANE PROTEIN"/>
    <property type="match status" value="1"/>
</dbReference>
<sequence>MSTSLTPPLPQPLDVSKRPRIASLDVIRGLAILGTLASNIWLFQAFFGERVIDVRWAELLSWTSEGKFLGLLTIMFGIGLEIQRQAASRRGLRWPGTYLVRAGLLFLDGVLNYIFVVQFDVLRVYAILGFVVAFVLLMPEKRQWIFIGVALTTHVSLVLLPLVVTDYQGTPGIVLPGEFWVTEGRPPYTYEIHNNALTVLSDLTTGSDTGSIFTLGLVCFTLGAMVYRHGILDARGARLRRWVMVVGFGVGIPLDLAFFLSQESYGFGRFLAAPFTAFGILALMAAFYQRRPIGVAGRHLSLVGRMALSCYVLQNVLGRVAQRWIGSSPLSPMLDPLIGTILMFLVIGALVILFAKVWLRFFPRGPLEYVWDVSFRFLTRRRLR</sequence>
<organism evidence="3 4">
    <name type="scientific">Sanguibacter inulinus</name>
    <dbReference type="NCBI Taxonomy" id="60922"/>
    <lineage>
        <taxon>Bacteria</taxon>
        <taxon>Bacillati</taxon>
        <taxon>Actinomycetota</taxon>
        <taxon>Actinomycetes</taxon>
        <taxon>Micrococcales</taxon>
        <taxon>Sanguibacteraceae</taxon>
        <taxon>Sanguibacter</taxon>
    </lineage>
</organism>
<evidence type="ECO:0000259" key="2">
    <source>
        <dbReference type="Pfam" id="PF04235"/>
    </source>
</evidence>
<feature type="transmembrane region" description="Helical" evidence="1">
    <location>
        <begin position="267"/>
        <end position="288"/>
    </location>
</feature>
<feature type="transmembrane region" description="Helical" evidence="1">
    <location>
        <begin position="121"/>
        <end position="137"/>
    </location>
</feature>